<dbReference type="GO" id="GO:0032259">
    <property type="term" value="P:methylation"/>
    <property type="evidence" value="ECO:0007669"/>
    <property type="project" value="UniProtKB-KW"/>
</dbReference>
<dbReference type="PANTHER" id="PTHR43042:SF3">
    <property type="entry name" value="RIBOSOMAL RNA LARGE SUBUNIT METHYLTRANSFERASE YWBD-RELATED"/>
    <property type="match status" value="1"/>
</dbReference>
<evidence type="ECO:0000313" key="7">
    <source>
        <dbReference type="Proteomes" id="UP001379533"/>
    </source>
</evidence>
<dbReference type="CDD" id="cd02440">
    <property type="entry name" value="AdoMet_MTases"/>
    <property type="match status" value="1"/>
</dbReference>
<evidence type="ECO:0000313" key="6">
    <source>
        <dbReference type="EMBL" id="WXA97434.1"/>
    </source>
</evidence>
<dbReference type="Gene3D" id="3.40.50.150">
    <property type="entry name" value="Vaccinia Virus protein VP39"/>
    <property type="match status" value="1"/>
</dbReference>
<dbReference type="PANTHER" id="PTHR43042">
    <property type="entry name" value="SAM-DEPENDENT METHYLTRANSFERASE"/>
    <property type="match status" value="1"/>
</dbReference>
<dbReference type="RefSeq" id="WP_394848052.1">
    <property type="nucleotide sequence ID" value="NZ_CP089982.1"/>
</dbReference>
<dbReference type="Gene3D" id="3.30.2350.10">
    <property type="entry name" value="Pseudouridine synthase"/>
    <property type="match status" value="1"/>
</dbReference>
<organism evidence="6 7">
    <name type="scientific">Pendulispora brunnea</name>
    <dbReference type="NCBI Taxonomy" id="2905690"/>
    <lineage>
        <taxon>Bacteria</taxon>
        <taxon>Pseudomonadati</taxon>
        <taxon>Myxococcota</taxon>
        <taxon>Myxococcia</taxon>
        <taxon>Myxococcales</taxon>
        <taxon>Sorangiineae</taxon>
        <taxon>Pendulisporaceae</taxon>
        <taxon>Pendulispora</taxon>
    </lineage>
</organism>
<keyword evidence="3" id="KW-0949">S-adenosyl-L-methionine</keyword>
<dbReference type="CDD" id="cd02869">
    <property type="entry name" value="PseudoU_synth_RluA_like"/>
    <property type="match status" value="1"/>
</dbReference>
<dbReference type="InterPro" id="IPR006145">
    <property type="entry name" value="PsdUridine_synth_RsuA/RluA"/>
</dbReference>
<sequence length="550" mass="60469">MDVGTIFPHFRDDWVVHRDDALLVIDKPAGIPSQAADPAHPDDVVTRLKAFGEPYLGVHQRLDQDTSGVMVFTRAREHNAALAGQFEGRHVEKRYIACVTGWPKGKDRVTLREKLVSEKDKKPKLAVTHVQVKKRNGPRALLELVLETGRMHQARVQLAHAGAPIAGDVLYGGEYAPRLLLHAQAISFVHPVSKKRVTYATQAPHDFDAWLAGGASREEMPRDGRVVASALDRAILRRYILGHSEGDTAFRLVHGEGDGLPGLVVDAYGNHLVAEFHMSDEHDGPSFRDRLLDRLAALGFDGVYVKRRPRQANTLVDTRRDDLAPREPVRGSAAPEEFAVLENGISYLVRLGDGLSTGIFLDQRENRARVRGLSGGLRVANLFSYTCAFSVAAALGGALSTASVDASMVALERGRANMLHLGLLPSDAHTFHAEDSFAWLARMARRGQKYDLIILDPPSYSKTRNRRFVAADDYPELVANALAVLDRGGRILACTNHRGISPGRFRKLVAKGAETARRQVRQMKDLALPREFPVAAGGEPHMKSVLLSLD</sequence>
<reference evidence="6 7" key="1">
    <citation type="submission" date="2021-12" db="EMBL/GenBank/DDBJ databases">
        <title>Discovery of the Pendulisporaceae a myxobacterial family with distinct sporulation behavior and unique specialized metabolism.</title>
        <authorList>
            <person name="Garcia R."/>
            <person name="Popoff A."/>
            <person name="Bader C.D."/>
            <person name="Loehr J."/>
            <person name="Walesch S."/>
            <person name="Walt C."/>
            <person name="Boldt J."/>
            <person name="Bunk B."/>
            <person name="Haeckl F.J.F.P.J."/>
            <person name="Gunesch A.P."/>
            <person name="Birkelbach J."/>
            <person name="Nuebel U."/>
            <person name="Pietschmann T."/>
            <person name="Bach T."/>
            <person name="Mueller R."/>
        </authorList>
    </citation>
    <scope>NUCLEOTIDE SEQUENCE [LARGE SCALE GENOMIC DNA]</scope>
    <source>
        <strain evidence="6 7">MSr12523</strain>
    </source>
</reference>
<dbReference type="InterPro" id="IPR020103">
    <property type="entry name" value="PsdUridine_synth_cat_dom_sf"/>
</dbReference>
<dbReference type="CDD" id="cd11572">
    <property type="entry name" value="RlmI_M_like"/>
    <property type="match status" value="1"/>
</dbReference>
<name>A0ABZ2KKE2_9BACT</name>
<accession>A0ABZ2KKE2</accession>
<gene>
    <name evidence="6" type="ORF">LZC95_11375</name>
</gene>
<dbReference type="Pfam" id="PF10672">
    <property type="entry name" value="Methyltrans_SAM"/>
    <property type="match status" value="1"/>
</dbReference>
<dbReference type="Proteomes" id="UP001379533">
    <property type="component" value="Chromosome"/>
</dbReference>
<dbReference type="EC" id="2.1.1.-" evidence="6"/>
<protein>
    <submittedName>
        <fullName evidence="6">Class I SAM-dependent methyltransferase</fullName>
        <ecNumber evidence="6">2.1.1.-</ecNumber>
    </submittedName>
</protein>
<dbReference type="SUPFAM" id="SSF55120">
    <property type="entry name" value="Pseudouridine synthase"/>
    <property type="match status" value="1"/>
</dbReference>
<keyword evidence="1 6" id="KW-0489">Methyltransferase</keyword>
<dbReference type="InterPro" id="IPR029063">
    <property type="entry name" value="SAM-dependent_MTases_sf"/>
</dbReference>
<keyword evidence="2 6" id="KW-0808">Transferase</keyword>
<evidence type="ECO:0000256" key="2">
    <source>
        <dbReference type="ARBA" id="ARBA00022679"/>
    </source>
</evidence>
<evidence type="ECO:0000256" key="1">
    <source>
        <dbReference type="ARBA" id="ARBA00022603"/>
    </source>
</evidence>
<dbReference type="EMBL" id="CP089982">
    <property type="protein sequence ID" value="WXA97434.1"/>
    <property type="molecule type" value="Genomic_DNA"/>
</dbReference>
<dbReference type="SUPFAM" id="SSF53335">
    <property type="entry name" value="S-adenosyl-L-methionine-dependent methyltransferases"/>
    <property type="match status" value="1"/>
</dbReference>
<dbReference type="GO" id="GO:0008168">
    <property type="term" value="F:methyltransferase activity"/>
    <property type="evidence" value="ECO:0007669"/>
    <property type="project" value="UniProtKB-KW"/>
</dbReference>
<proteinExistence type="predicted"/>
<evidence type="ECO:0000259" key="4">
    <source>
        <dbReference type="Pfam" id="PF00849"/>
    </source>
</evidence>
<feature type="domain" description="S-adenosylmethionine-dependent methyltransferase" evidence="5">
    <location>
        <begin position="336"/>
        <end position="533"/>
    </location>
</feature>
<keyword evidence="7" id="KW-1185">Reference proteome</keyword>
<dbReference type="Pfam" id="PF00849">
    <property type="entry name" value="PseudoU_synth_2"/>
    <property type="match status" value="1"/>
</dbReference>
<evidence type="ECO:0000256" key="3">
    <source>
        <dbReference type="ARBA" id="ARBA00022691"/>
    </source>
</evidence>
<feature type="domain" description="Pseudouridine synthase RsuA/RluA-like" evidence="4">
    <location>
        <begin position="22"/>
        <end position="160"/>
    </location>
</feature>
<dbReference type="InterPro" id="IPR019614">
    <property type="entry name" value="SAM-dep_methyl-trfase"/>
</dbReference>
<evidence type="ECO:0000259" key="5">
    <source>
        <dbReference type="Pfam" id="PF10672"/>
    </source>
</evidence>
<dbReference type="Gene3D" id="3.30.750.80">
    <property type="entry name" value="RNA methyltransferase domain (HRMD) like"/>
    <property type="match status" value="1"/>
</dbReference>